<evidence type="ECO:0000313" key="4">
    <source>
        <dbReference type="Proteomes" id="UP000053676"/>
    </source>
</evidence>
<dbReference type="GO" id="GO:0005615">
    <property type="term" value="C:extracellular space"/>
    <property type="evidence" value="ECO:0007669"/>
    <property type="project" value="TreeGrafter"/>
</dbReference>
<evidence type="ECO:0000259" key="2">
    <source>
        <dbReference type="Pfam" id="PF01433"/>
    </source>
</evidence>
<dbReference type="Gene3D" id="1.10.390.10">
    <property type="entry name" value="Neutral Protease Domain 2"/>
    <property type="match status" value="1"/>
</dbReference>
<dbReference type="GO" id="GO:0043171">
    <property type="term" value="P:peptide catabolic process"/>
    <property type="evidence" value="ECO:0007669"/>
    <property type="project" value="TreeGrafter"/>
</dbReference>
<dbReference type="STRING" id="51031.W2SSK6"/>
<dbReference type="PANTHER" id="PTHR11533">
    <property type="entry name" value="PROTEASE M1 ZINC METALLOPROTEASE"/>
    <property type="match status" value="1"/>
</dbReference>
<dbReference type="GO" id="GO:0070006">
    <property type="term" value="F:metalloaminopeptidase activity"/>
    <property type="evidence" value="ECO:0007669"/>
    <property type="project" value="TreeGrafter"/>
</dbReference>
<dbReference type="GO" id="GO:0006508">
    <property type="term" value="P:proteolysis"/>
    <property type="evidence" value="ECO:0007669"/>
    <property type="project" value="TreeGrafter"/>
</dbReference>
<protein>
    <recommendedName>
        <fullName evidence="2">Peptidase M1 membrane alanine aminopeptidase domain-containing protein</fullName>
    </recommendedName>
</protein>
<keyword evidence="4" id="KW-1185">Reference proteome</keyword>
<dbReference type="Pfam" id="PF01433">
    <property type="entry name" value="Peptidase_M1"/>
    <property type="match status" value="1"/>
</dbReference>
<evidence type="ECO:0000313" key="3">
    <source>
        <dbReference type="EMBL" id="ETN72615.1"/>
    </source>
</evidence>
<accession>W2SSK6</accession>
<name>W2SSK6_NECAM</name>
<dbReference type="EMBL" id="KI663678">
    <property type="protein sequence ID" value="ETN72615.1"/>
    <property type="molecule type" value="Genomic_DNA"/>
</dbReference>
<dbReference type="InterPro" id="IPR027268">
    <property type="entry name" value="Peptidase_M4/M1_CTD_sf"/>
</dbReference>
<dbReference type="KEGG" id="nai:NECAME_13806"/>
<dbReference type="SUPFAM" id="SSF55486">
    <property type="entry name" value="Metalloproteases ('zincins'), catalytic domain"/>
    <property type="match status" value="1"/>
</dbReference>
<feature type="region of interest" description="Disordered" evidence="1">
    <location>
        <begin position="256"/>
        <end position="284"/>
    </location>
</feature>
<sequence length="284" mass="33160">MALDSLAASRPLSSVIDMPVEIRESYDGISYDRGACIISMIHELHYLKKFSFKNTRANDLWQSFDDIVGGTIGPDGMKLNMIDFGSQWSKQMGFPLVTVEHLNSTTLKIRQERYMKVPHAVEKQKYRSSNYGYKWDVPLWYQWDNEKMYHKWLKKDEPLYIQMKSSDPPIVINADRRAYFIQNYDDHGWKKIAKQLVKNHEDLLVVSAASSAFRTMKILFGGMRENQLISLFYNKLVRKSYNSIYSKYISREVETVENGGPDTDKSPQYHMRKSTEEESSSLEM</sequence>
<dbReference type="PANTHER" id="PTHR11533:SF301">
    <property type="entry name" value="AMINOPEPTIDASE"/>
    <property type="match status" value="1"/>
</dbReference>
<dbReference type="Gene3D" id="2.60.40.1910">
    <property type="match status" value="1"/>
</dbReference>
<dbReference type="InterPro" id="IPR050344">
    <property type="entry name" value="Peptidase_M1_aminopeptidases"/>
</dbReference>
<dbReference type="GO" id="GO:0005737">
    <property type="term" value="C:cytoplasm"/>
    <property type="evidence" value="ECO:0007669"/>
    <property type="project" value="TreeGrafter"/>
</dbReference>
<gene>
    <name evidence="3" type="ORF">NECAME_13806</name>
</gene>
<dbReference type="AlphaFoldDB" id="W2SSK6"/>
<dbReference type="GO" id="GO:0042277">
    <property type="term" value="F:peptide binding"/>
    <property type="evidence" value="ECO:0007669"/>
    <property type="project" value="TreeGrafter"/>
</dbReference>
<organism evidence="3 4">
    <name type="scientific">Necator americanus</name>
    <name type="common">Human hookworm</name>
    <dbReference type="NCBI Taxonomy" id="51031"/>
    <lineage>
        <taxon>Eukaryota</taxon>
        <taxon>Metazoa</taxon>
        <taxon>Ecdysozoa</taxon>
        <taxon>Nematoda</taxon>
        <taxon>Chromadorea</taxon>
        <taxon>Rhabditida</taxon>
        <taxon>Rhabditina</taxon>
        <taxon>Rhabditomorpha</taxon>
        <taxon>Strongyloidea</taxon>
        <taxon>Ancylostomatidae</taxon>
        <taxon>Bunostominae</taxon>
        <taxon>Necator</taxon>
    </lineage>
</organism>
<reference evidence="4" key="1">
    <citation type="journal article" date="2014" name="Nat. Genet.">
        <title>Genome of the human hookworm Necator americanus.</title>
        <authorList>
            <person name="Tang Y.T."/>
            <person name="Gao X."/>
            <person name="Rosa B.A."/>
            <person name="Abubucker S."/>
            <person name="Hallsworth-Pepin K."/>
            <person name="Martin J."/>
            <person name="Tyagi R."/>
            <person name="Heizer E."/>
            <person name="Zhang X."/>
            <person name="Bhonagiri-Palsikar V."/>
            <person name="Minx P."/>
            <person name="Warren W.C."/>
            <person name="Wang Q."/>
            <person name="Zhan B."/>
            <person name="Hotez P.J."/>
            <person name="Sternberg P.W."/>
            <person name="Dougall A."/>
            <person name="Gaze S.T."/>
            <person name="Mulvenna J."/>
            <person name="Sotillo J."/>
            <person name="Ranganathan S."/>
            <person name="Rabelo E.M."/>
            <person name="Wilson R.K."/>
            <person name="Felgner P.L."/>
            <person name="Bethony J."/>
            <person name="Hawdon J.M."/>
            <person name="Gasser R.B."/>
            <person name="Loukas A."/>
            <person name="Mitreva M."/>
        </authorList>
    </citation>
    <scope>NUCLEOTIDE SEQUENCE [LARGE SCALE GENOMIC DNA]</scope>
</reference>
<dbReference type="GO" id="GO:0008270">
    <property type="term" value="F:zinc ion binding"/>
    <property type="evidence" value="ECO:0007669"/>
    <property type="project" value="InterPro"/>
</dbReference>
<proteinExistence type="predicted"/>
<dbReference type="Proteomes" id="UP000053676">
    <property type="component" value="Unassembled WGS sequence"/>
</dbReference>
<dbReference type="GO" id="GO:0016020">
    <property type="term" value="C:membrane"/>
    <property type="evidence" value="ECO:0007669"/>
    <property type="project" value="TreeGrafter"/>
</dbReference>
<dbReference type="InterPro" id="IPR014782">
    <property type="entry name" value="Peptidase_M1_dom"/>
</dbReference>
<dbReference type="OrthoDB" id="10031169at2759"/>
<feature type="domain" description="Peptidase M1 membrane alanine aminopeptidase" evidence="2">
    <location>
        <begin position="1"/>
        <end position="69"/>
    </location>
</feature>
<evidence type="ECO:0000256" key="1">
    <source>
        <dbReference type="SAM" id="MobiDB-lite"/>
    </source>
</evidence>